<proteinExistence type="predicted"/>
<sequence length="154" mass="17317">MPAQALDDLYDYDPKYLADILKSVKTIAMVGASADKTKFSYGVLRVLHETGYDMIPVNPNPQLTEIRGIPVVHSLEEIDRPVDMVEVFRPKEELYAITEQAIAIGAKVIWGQIDVYDDAAAKLAEDAGLKVVMNRCPKIELFRPFWKPRLDLAI</sequence>
<dbReference type="InterPro" id="IPR003781">
    <property type="entry name" value="CoA-bd"/>
</dbReference>
<dbReference type="SUPFAM" id="SSF51735">
    <property type="entry name" value="NAD(P)-binding Rossmann-fold domains"/>
    <property type="match status" value="1"/>
</dbReference>
<gene>
    <name evidence="2" type="ORF">SAMN04488077_1259</name>
</gene>
<dbReference type="PANTHER" id="PTHR33303:SF2">
    <property type="entry name" value="COA-BINDING DOMAIN-CONTAINING PROTEIN"/>
    <property type="match status" value="1"/>
</dbReference>
<reference evidence="2 3" key="1">
    <citation type="submission" date="2016-10" db="EMBL/GenBank/DDBJ databases">
        <authorList>
            <person name="de Groot N.N."/>
        </authorList>
    </citation>
    <scope>NUCLEOTIDE SEQUENCE [LARGE SCALE GENOMIC DNA]</scope>
    <source>
        <strain evidence="2 3">DSM 11457</strain>
    </source>
</reference>
<accession>A0A1H8IR40</accession>
<dbReference type="AlphaFoldDB" id="A0A1H8IR40"/>
<dbReference type="SMART" id="SM00881">
    <property type="entry name" value="CoA_binding"/>
    <property type="match status" value="1"/>
</dbReference>
<evidence type="ECO:0000313" key="2">
    <source>
        <dbReference type="EMBL" id="SEN71113.1"/>
    </source>
</evidence>
<dbReference type="RefSeq" id="WP_074788166.1">
    <property type="nucleotide sequence ID" value="NZ_FOBO01000025.1"/>
</dbReference>
<organism evidence="2 3">
    <name type="scientific">Roseovarius tolerans</name>
    <dbReference type="NCBI Taxonomy" id="74031"/>
    <lineage>
        <taxon>Bacteria</taxon>
        <taxon>Pseudomonadati</taxon>
        <taxon>Pseudomonadota</taxon>
        <taxon>Alphaproteobacteria</taxon>
        <taxon>Rhodobacterales</taxon>
        <taxon>Roseobacteraceae</taxon>
        <taxon>Roseovarius</taxon>
    </lineage>
</organism>
<feature type="domain" description="CoA-binding" evidence="1">
    <location>
        <begin position="21"/>
        <end position="115"/>
    </location>
</feature>
<dbReference type="PANTHER" id="PTHR33303">
    <property type="entry name" value="CYTOPLASMIC PROTEIN-RELATED"/>
    <property type="match status" value="1"/>
</dbReference>
<protein>
    <recommendedName>
        <fullName evidence="1">CoA-binding domain-containing protein</fullName>
    </recommendedName>
</protein>
<dbReference type="InterPro" id="IPR036291">
    <property type="entry name" value="NAD(P)-bd_dom_sf"/>
</dbReference>
<name>A0A1H8IR40_9RHOB</name>
<dbReference type="Pfam" id="PF13380">
    <property type="entry name" value="CoA_binding_2"/>
    <property type="match status" value="1"/>
</dbReference>
<evidence type="ECO:0000259" key="1">
    <source>
        <dbReference type="SMART" id="SM00881"/>
    </source>
</evidence>
<dbReference type="Gene3D" id="3.40.50.720">
    <property type="entry name" value="NAD(P)-binding Rossmann-like Domain"/>
    <property type="match status" value="1"/>
</dbReference>
<dbReference type="Proteomes" id="UP000182160">
    <property type="component" value="Unassembled WGS sequence"/>
</dbReference>
<dbReference type="EMBL" id="FOBO01000025">
    <property type="protein sequence ID" value="SEN71113.1"/>
    <property type="molecule type" value="Genomic_DNA"/>
</dbReference>
<evidence type="ECO:0000313" key="3">
    <source>
        <dbReference type="Proteomes" id="UP000182160"/>
    </source>
</evidence>